<evidence type="ECO:0000313" key="9">
    <source>
        <dbReference type="EMBL" id="ADO76211.1"/>
    </source>
</evidence>
<evidence type="ECO:0000256" key="3">
    <source>
        <dbReference type="ARBA" id="ARBA00022448"/>
    </source>
</evidence>
<dbReference type="SUPFAM" id="SSF81345">
    <property type="entry name" value="ABC transporter involved in vitamin B12 uptake, BtuC"/>
    <property type="match status" value="1"/>
</dbReference>
<keyword evidence="4" id="KW-1003">Cell membrane</keyword>
<dbReference type="RefSeq" id="WP_014552246.1">
    <property type="nucleotide sequence ID" value="NC_017455.1"/>
</dbReference>
<evidence type="ECO:0000256" key="7">
    <source>
        <dbReference type="ARBA" id="ARBA00023136"/>
    </source>
</evidence>
<dbReference type="STRING" id="572479.Hprae_0051"/>
<organism evidence="9 10">
    <name type="scientific">Halanaerobium praevalens (strain ATCC 33744 / DSM 2228 / GSL)</name>
    <dbReference type="NCBI Taxonomy" id="572479"/>
    <lineage>
        <taxon>Bacteria</taxon>
        <taxon>Bacillati</taxon>
        <taxon>Bacillota</taxon>
        <taxon>Clostridia</taxon>
        <taxon>Halanaerobiales</taxon>
        <taxon>Halanaerobiaceae</taxon>
        <taxon>Halanaerobium</taxon>
    </lineage>
</organism>
<dbReference type="FunFam" id="1.10.3470.10:FF:000001">
    <property type="entry name" value="Vitamin B12 ABC transporter permease BtuC"/>
    <property type="match status" value="1"/>
</dbReference>
<dbReference type="Gene3D" id="1.10.3470.10">
    <property type="entry name" value="ABC transporter involved in vitamin B12 uptake, BtuC"/>
    <property type="match status" value="1"/>
</dbReference>
<comment type="subcellular location">
    <subcellularLocation>
        <location evidence="1">Cell membrane</location>
        <topology evidence="1">Multi-pass membrane protein</topology>
    </subcellularLocation>
</comment>
<dbReference type="PATRIC" id="fig|572479.3.peg.53"/>
<feature type="transmembrane region" description="Helical" evidence="8">
    <location>
        <begin position="340"/>
        <end position="357"/>
    </location>
</feature>
<keyword evidence="10" id="KW-1185">Reference proteome</keyword>
<accession>E3DLV2</accession>
<dbReference type="CDD" id="cd06550">
    <property type="entry name" value="TM_ABC_iron-siderophores_like"/>
    <property type="match status" value="1"/>
</dbReference>
<dbReference type="AlphaFoldDB" id="E3DLV2"/>
<dbReference type="PANTHER" id="PTHR30472">
    <property type="entry name" value="FERRIC ENTEROBACTIN TRANSPORT SYSTEM PERMEASE PROTEIN"/>
    <property type="match status" value="1"/>
</dbReference>
<evidence type="ECO:0000256" key="6">
    <source>
        <dbReference type="ARBA" id="ARBA00022989"/>
    </source>
</evidence>
<gene>
    <name evidence="9" type="ordered locus">Hprae_0051</name>
</gene>
<keyword evidence="3" id="KW-0813">Transport</keyword>
<evidence type="ECO:0000256" key="5">
    <source>
        <dbReference type="ARBA" id="ARBA00022692"/>
    </source>
</evidence>
<feature type="transmembrane region" description="Helical" evidence="8">
    <location>
        <begin position="310"/>
        <end position="333"/>
    </location>
</feature>
<dbReference type="GO" id="GO:0022857">
    <property type="term" value="F:transmembrane transporter activity"/>
    <property type="evidence" value="ECO:0007669"/>
    <property type="project" value="InterPro"/>
</dbReference>
<dbReference type="KEGG" id="hpk:Hprae_0051"/>
<dbReference type="GO" id="GO:0033214">
    <property type="term" value="P:siderophore-iron import into cell"/>
    <property type="evidence" value="ECO:0007669"/>
    <property type="project" value="TreeGrafter"/>
</dbReference>
<keyword evidence="5 8" id="KW-0812">Transmembrane</keyword>
<feature type="transmembrane region" description="Helical" evidence="8">
    <location>
        <begin position="87"/>
        <end position="107"/>
    </location>
</feature>
<evidence type="ECO:0000256" key="4">
    <source>
        <dbReference type="ARBA" id="ARBA00022475"/>
    </source>
</evidence>
<dbReference type="eggNOG" id="COG0609">
    <property type="taxonomic scope" value="Bacteria"/>
</dbReference>
<feature type="transmembrane region" description="Helical" evidence="8">
    <location>
        <begin position="119"/>
        <end position="141"/>
    </location>
</feature>
<evidence type="ECO:0000313" key="10">
    <source>
        <dbReference type="Proteomes" id="UP000006866"/>
    </source>
</evidence>
<feature type="transmembrane region" description="Helical" evidence="8">
    <location>
        <begin position="220"/>
        <end position="241"/>
    </location>
</feature>
<comment type="similarity">
    <text evidence="2">Belongs to the binding-protein-dependent transport system permease family. FecCD subfamily.</text>
</comment>
<dbReference type="PANTHER" id="PTHR30472:SF25">
    <property type="entry name" value="ABC TRANSPORTER PERMEASE PROTEIN MJ0876-RELATED"/>
    <property type="match status" value="1"/>
</dbReference>
<feature type="transmembrane region" description="Helical" evidence="8">
    <location>
        <begin position="23"/>
        <end position="44"/>
    </location>
</feature>
<dbReference type="InterPro" id="IPR037294">
    <property type="entry name" value="ABC_BtuC-like"/>
</dbReference>
<feature type="transmembrane region" description="Helical" evidence="8">
    <location>
        <begin position="270"/>
        <end position="298"/>
    </location>
</feature>
<proteinExistence type="inferred from homology"/>
<dbReference type="EMBL" id="CP002175">
    <property type="protein sequence ID" value="ADO76211.1"/>
    <property type="molecule type" value="Genomic_DNA"/>
</dbReference>
<dbReference type="Proteomes" id="UP000006866">
    <property type="component" value="Chromosome"/>
</dbReference>
<evidence type="ECO:0000256" key="8">
    <source>
        <dbReference type="SAM" id="Phobius"/>
    </source>
</evidence>
<feature type="transmembrane region" description="Helical" evidence="8">
    <location>
        <begin position="178"/>
        <end position="200"/>
    </location>
</feature>
<sequence>MFKKGNLDQNEFKNKIKIKKKSLLITIALLALILFASMGIAVFFGPVSIQITKIFRILSYNIFKVFLGPQASLTTGMTYDIVWGIRFPRVLMGAIVGMGLSIVGVVMQAMVKNPLANPYILGISSGASLGATFAIMLGVGSLLGSNFIGLAAFIGALLASIAVYSIANLGGKSSSVKLLLAGMAISALCSAFTSFIIYLANDAQGMKTLTFWLMGSLVPAAWENILMPAVIIVLGVIYFLFQFRNLNMMLIGDESALTLGTNLKSYRKKYIVVTSIMTGMVVYTAGTIGFVGLIIPHIVRSFVGTDHKKLIPISALVGAIFLVWTDVLARLLITNSEMPIGIITSLLGAPFFIWLLIKKSYGFGGN</sequence>
<feature type="transmembrane region" description="Helical" evidence="8">
    <location>
        <begin position="147"/>
        <end position="166"/>
    </location>
</feature>
<keyword evidence="6 8" id="KW-1133">Transmembrane helix</keyword>
<evidence type="ECO:0000256" key="2">
    <source>
        <dbReference type="ARBA" id="ARBA00007935"/>
    </source>
</evidence>
<dbReference type="Pfam" id="PF01032">
    <property type="entry name" value="FecCD"/>
    <property type="match status" value="1"/>
</dbReference>
<evidence type="ECO:0000256" key="1">
    <source>
        <dbReference type="ARBA" id="ARBA00004651"/>
    </source>
</evidence>
<dbReference type="InterPro" id="IPR000522">
    <property type="entry name" value="ABC_transptr_permease_BtuC"/>
</dbReference>
<reference evidence="10" key="1">
    <citation type="submission" date="2010-10" db="EMBL/GenBank/DDBJ databases">
        <title>The complete genome of Halanaerobium praevalens DSM 2228.</title>
        <authorList>
            <consortium name="US DOE Joint Genome Institute (JGI-PGF)"/>
            <person name="Lucas S."/>
            <person name="Copeland A."/>
            <person name="Lapidus A."/>
            <person name="Glavina del Rio T."/>
            <person name="Dalin E."/>
            <person name="Tice H."/>
            <person name="Bruce D."/>
            <person name="Goodwin L."/>
            <person name="Pitluck S."/>
            <person name="Kyrpides N."/>
            <person name="Mavromatis K."/>
            <person name="Ivanova N."/>
            <person name="Ovchinnikova G."/>
            <person name="Chertkov O."/>
            <person name="Detter J.C."/>
            <person name="Han C."/>
            <person name="Larimer F."/>
            <person name="Land M."/>
            <person name="Hauser L."/>
            <person name="Markowitz V."/>
            <person name="Cheng J.-F."/>
            <person name="Hugenholtz P."/>
            <person name="Woyke T."/>
            <person name="Wu D."/>
            <person name="Tindall B."/>
            <person name="Pomrenke H.G."/>
            <person name="Brambilla E."/>
            <person name="Klenk H.-P."/>
            <person name="Eisen J.A."/>
        </authorList>
    </citation>
    <scope>NUCLEOTIDE SEQUENCE [LARGE SCALE GENOMIC DNA]</scope>
    <source>
        <strain evidence="10">ATCC 33744 / DSM 2228 / GSL</strain>
    </source>
</reference>
<name>E3DLV2_HALPG</name>
<dbReference type="GO" id="GO:0005886">
    <property type="term" value="C:plasma membrane"/>
    <property type="evidence" value="ECO:0007669"/>
    <property type="project" value="UniProtKB-SubCell"/>
</dbReference>
<keyword evidence="7 8" id="KW-0472">Membrane</keyword>
<reference evidence="9 10" key="2">
    <citation type="journal article" date="2011" name="Stand. Genomic Sci.">
        <title>Complete genome sequence of the extremely halophilic Halanaerobium praevalens type strain (GSL).</title>
        <authorList>
            <person name="Ivanova N."/>
            <person name="Sikorski J."/>
            <person name="Chertkov O."/>
            <person name="Nolan M."/>
            <person name="Lucas S."/>
            <person name="Hammon N."/>
            <person name="Deshpande S."/>
            <person name="Cheng J.F."/>
            <person name="Tapia R."/>
            <person name="Han C."/>
            <person name="Goodwin L."/>
            <person name="Pitluck S."/>
            <person name="Huntemann M."/>
            <person name="Liolios K."/>
            <person name="Pagani I."/>
            <person name="Mavromatis K."/>
            <person name="Ovchinikova G."/>
            <person name="Pati A."/>
            <person name="Chen A."/>
            <person name="Palaniappan K."/>
            <person name="Land M."/>
            <person name="Hauser L."/>
            <person name="Brambilla E.M."/>
            <person name="Kannan K.P."/>
            <person name="Rohde M."/>
            <person name="Tindall B.J."/>
            <person name="Goker M."/>
            <person name="Detter J.C."/>
            <person name="Woyke T."/>
            <person name="Bristow J."/>
            <person name="Eisen J.A."/>
            <person name="Markowitz V."/>
            <person name="Hugenholtz P."/>
            <person name="Kyrpides N.C."/>
            <person name="Klenk H.P."/>
            <person name="Lapidus A."/>
        </authorList>
    </citation>
    <scope>NUCLEOTIDE SEQUENCE [LARGE SCALE GENOMIC DNA]</scope>
    <source>
        <strain evidence="10">ATCC 33744 / DSM 2228 / GSL</strain>
    </source>
</reference>
<dbReference type="HOGENOM" id="CLU_013016_0_1_9"/>
<protein>
    <submittedName>
        <fullName evidence="9">Transport system permease protein</fullName>
    </submittedName>
</protein>